<feature type="compositionally biased region" description="Acidic residues" evidence="2">
    <location>
        <begin position="400"/>
        <end position="409"/>
    </location>
</feature>
<sequence length="409" mass="47809">MAADRDNLLRDIENDSINNDQAMDSSPHERNSESDDSSILMDVNDIGTLRLDVAPEPKGIQSRKKTLFYENSDDAEEEELNVRKSDEQGQRRYKASKQLRFEINKETANNGQQQPSGGSAANEEGNLRPWEFRKVIQAEYRERMPRNYELKHWKKPSKVMLESIFRLLETNTASALDSVFEKYREELTQMTHGDNNELKRIYQKKERLLETIVTKINKKLRQAKFPSRVSERDLDIEYIYSKRQFIQNRYSQELQNCERLETNLAREKKLLEETKKLCKNLKTSNKRRLTEKLIQRDLHPVLNKAIEYTYGLDSTKGSAQADGQVTFKNDANELNLMWNDPIKSTTDVGLDNKEVFSLLPSLQEYTNTSRDLKETIDRLVSNSHEQEIKELVLPTHEDHQDETEEDSQD</sequence>
<feature type="region of interest" description="Disordered" evidence="2">
    <location>
        <begin position="106"/>
        <end position="125"/>
    </location>
</feature>
<dbReference type="EMBL" id="OX365918">
    <property type="protein sequence ID" value="CAI4063198.1"/>
    <property type="molecule type" value="Genomic_DNA"/>
</dbReference>
<organism evidence="3 4">
    <name type="scientific">Saccharomyces uvarum</name>
    <name type="common">Yeast</name>
    <name type="synonym">Saccharomyces bayanus var. uvarum</name>
    <dbReference type="NCBI Taxonomy" id="230603"/>
    <lineage>
        <taxon>Eukaryota</taxon>
        <taxon>Fungi</taxon>
        <taxon>Dikarya</taxon>
        <taxon>Ascomycota</taxon>
        <taxon>Saccharomycotina</taxon>
        <taxon>Saccharomycetes</taxon>
        <taxon>Saccharomycetales</taxon>
        <taxon>Saccharomycetaceae</taxon>
        <taxon>Saccharomyces</taxon>
    </lineage>
</organism>
<feature type="compositionally biased region" description="Basic and acidic residues" evidence="2">
    <location>
        <begin position="80"/>
        <end position="90"/>
    </location>
</feature>
<protein>
    <submittedName>
        <fullName evidence="3">Uncharacterized protein</fullName>
    </submittedName>
</protein>
<evidence type="ECO:0000256" key="1">
    <source>
        <dbReference type="SAM" id="Coils"/>
    </source>
</evidence>
<feature type="compositionally biased region" description="Basic and acidic residues" evidence="2">
    <location>
        <begin position="1"/>
        <end position="13"/>
    </location>
</feature>
<feature type="compositionally biased region" description="Basic and acidic residues" evidence="2">
    <location>
        <begin position="388"/>
        <end position="399"/>
    </location>
</feature>
<dbReference type="AlphaFoldDB" id="A0AA35JIB9"/>
<evidence type="ECO:0000313" key="4">
    <source>
        <dbReference type="Proteomes" id="UP001162090"/>
    </source>
</evidence>
<feature type="compositionally biased region" description="Polar residues" evidence="2">
    <location>
        <begin position="15"/>
        <end position="24"/>
    </location>
</feature>
<feature type="coiled-coil region" evidence="1">
    <location>
        <begin position="243"/>
        <end position="284"/>
    </location>
</feature>
<keyword evidence="1" id="KW-0175">Coiled coil</keyword>
<feature type="region of interest" description="Disordered" evidence="2">
    <location>
        <begin position="1"/>
        <end position="41"/>
    </location>
</feature>
<dbReference type="Proteomes" id="UP001162090">
    <property type="component" value="Chromosome 7"/>
</dbReference>
<feature type="region of interest" description="Disordered" evidence="2">
    <location>
        <begin position="53"/>
        <end position="93"/>
    </location>
</feature>
<reference evidence="3" key="1">
    <citation type="submission" date="2022-10" db="EMBL/GenBank/DDBJ databases">
        <authorList>
            <person name="Byrne P K."/>
        </authorList>
    </citation>
    <scope>NUCLEOTIDE SEQUENCE</scope>
    <source>
        <strain evidence="3">CBS7001</strain>
    </source>
</reference>
<evidence type="ECO:0000256" key="2">
    <source>
        <dbReference type="SAM" id="MobiDB-lite"/>
    </source>
</evidence>
<gene>
    <name evidence="3" type="primary">SUVC07G4080</name>
    <name evidence="3" type="ORF">SUVC_07G4080</name>
</gene>
<feature type="compositionally biased region" description="Polar residues" evidence="2">
    <location>
        <begin position="106"/>
        <end position="119"/>
    </location>
</feature>
<feature type="region of interest" description="Disordered" evidence="2">
    <location>
        <begin position="388"/>
        <end position="409"/>
    </location>
</feature>
<accession>A0AA35JIB9</accession>
<proteinExistence type="predicted"/>
<name>A0AA35JIB9_SACUV</name>
<evidence type="ECO:0000313" key="3">
    <source>
        <dbReference type="EMBL" id="CAI4063198.1"/>
    </source>
</evidence>